<evidence type="ECO:0000313" key="3">
    <source>
        <dbReference type="EMBL" id="KAK2841408.1"/>
    </source>
</evidence>
<feature type="compositionally biased region" description="Basic and acidic residues" evidence="1">
    <location>
        <begin position="105"/>
        <end position="123"/>
    </location>
</feature>
<feature type="transmembrane region" description="Helical" evidence="2">
    <location>
        <begin position="47"/>
        <end position="65"/>
    </location>
</feature>
<keyword evidence="4" id="KW-1185">Reference proteome</keyword>
<dbReference type="Proteomes" id="UP001187315">
    <property type="component" value="Unassembled WGS sequence"/>
</dbReference>
<keyword evidence="2" id="KW-0472">Membrane</keyword>
<gene>
    <name evidence="3" type="ORF">Q7C36_012987</name>
</gene>
<feature type="region of interest" description="Disordered" evidence="1">
    <location>
        <begin position="84"/>
        <end position="134"/>
    </location>
</feature>
<sequence length="134" mass="14948">MPSSEIQPRHLNLSRGLLQEVINQDEGYFSDYIPPARDAIIITTSKYMLYILIGAVVIIVGTYSITSHLIKDLLHDLADHLLGSDPEENEEEEEVVEASGQEDGAGEKKNKQEENHRATRTDDNNPGFKLSVIS</sequence>
<feature type="compositionally biased region" description="Acidic residues" evidence="1">
    <location>
        <begin position="85"/>
        <end position="96"/>
    </location>
</feature>
<evidence type="ECO:0000256" key="2">
    <source>
        <dbReference type="SAM" id="Phobius"/>
    </source>
</evidence>
<proteinExistence type="predicted"/>
<keyword evidence="2" id="KW-0812">Transmembrane</keyword>
<dbReference type="EMBL" id="JAVHJS010000012">
    <property type="protein sequence ID" value="KAK2841408.1"/>
    <property type="molecule type" value="Genomic_DNA"/>
</dbReference>
<evidence type="ECO:0000313" key="4">
    <source>
        <dbReference type="Proteomes" id="UP001187315"/>
    </source>
</evidence>
<keyword evidence="2" id="KW-1133">Transmembrane helix</keyword>
<protein>
    <submittedName>
        <fullName evidence="3">Uncharacterized protein</fullName>
    </submittedName>
</protein>
<organism evidence="3 4">
    <name type="scientific">Tachysurus vachellii</name>
    <name type="common">Darkbarbel catfish</name>
    <name type="synonym">Pelteobagrus vachellii</name>
    <dbReference type="NCBI Taxonomy" id="175792"/>
    <lineage>
        <taxon>Eukaryota</taxon>
        <taxon>Metazoa</taxon>
        <taxon>Chordata</taxon>
        <taxon>Craniata</taxon>
        <taxon>Vertebrata</taxon>
        <taxon>Euteleostomi</taxon>
        <taxon>Actinopterygii</taxon>
        <taxon>Neopterygii</taxon>
        <taxon>Teleostei</taxon>
        <taxon>Ostariophysi</taxon>
        <taxon>Siluriformes</taxon>
        <taxon>Bagridae</taxon>
        <taxon>Tachysurus</taxon>
    </lineage>
</organism>
<dbReference type="AlphaFoldDB" id="A0AA88MNG8"/>
<name>A0AA88MNG8_TACVA</name>
<evidence type="ECO:0000256" key="1">
    <source>
        <dbReference type="SAM" id="MobiDB-lite"/>
    </source>
</evidence>
<accession>A0AA88MNG8</accession>
<reference evidence="3" key="1">
    <citation type="submission" date="2023-08" db="EMBL/GenBank/DDBJ databases">
        <title>Pelteobagrus vachellii genome.</title>
        <authorList>
            <person name="Liu H."/>
        </authorList>
    </citation>
    <scope>NUCLEOTIDE SEQUENCE</scope>
    <source>
        <strain evidence="3">PRFRI_2022a</strain>
        <tissue evidence="3">Muscle</tissue>
    </source>
</reference>
<comment type="caution">
    <text evidence="3">The sequence shown here is derived from an EMBL/GenBank/DDBJ whole genome shotgun (WGS) entry which is preliminary data.</text>
</comment>